<dbReference type="EMBL" id="UINC01015798">
    <property type="protein sequence ID" value="SVA66265.1"/>
    <property type="molecule type" value="Genomic_DNA"/>
</dbReference>
<keyword evidence="2" id="KW-0812">Transmembrane</keyword>
<evidence type="ECO:0000256" key="2">
    <source>
        <dbReference type="SAM" id="Phobius"/>
    </source>
</evidence>
<name>A0A381XNF2_9ZZZZ</name>
<proteinExistence type="predicted"/>
<reference evidence="3" key="1">
    <citation type="submission" date="2018-05" db="EMBL/GenBank/DDBJ databases">
        <authorList>
            <person name="Lanie J.A."/>
            <person name="Ng W.-L."/>
            <person name="Kazmierczak K.M."/>
            <person name="Andrzejewski T.M."/>
            <person name="Davidsen T.M."/>
            <person name="Wayne K.J."/>
            <person name="Tettelin H."/>
            <person name="Glass J.I."/>
            <person name="Rusch D."/>
            <person name="Podicherti R."/>
            <person name="Tsui H.-C.T."/>
            <person name="Winkler M.E."/>
        </authorList>
    </citation>
    <scope>NUCLEOTIDE SEQUENCE</scope>
</reference>
<dbReference type="AlphaFoldDB" id="A0A381XNF2"/>
<evidence type="ECO:0000313" key="3">
    <source>
        <dbReference type="EMBL" id="SVA66265.1"/>
    </source>
</evidence>
<evidence type="ECO:0000256" key="1">
    <source>
        <dbReference type="SAM" id="MobiDB-lite"/>
    </source>
</evidence>
<sequence length="144" mass="15403">MPQLIPDYPLFAVAVQRVAWVGCVTVLEHCASGPMMNNNLYQGSGGAARQHWRQVNCVRRIGKIQILLSAAAVLVGFAPPAFAYLDPSTGSMIISAVLGVLATVGLAAKTYWYKLKSVFRRGNARRNAGSEPPQTTDPDSAGES</sequence>
<feature type="compositionally biased region" description="Polar residues" evidence="1">
    <location>
        <begin position="132"/>
        <end position="144"/>
    </location>
</feature>
<feature type="transmembrane region" description="Helical" evidence="2">
    <location>
        <begin position="91"/>
        <end position="112"/>
    </location>
</feature>
<accession>A0A381XNF2</accession>
<protein>
    <submittedName>
        <fullName evidence="3">Uncharacterized protein</fullName>
    </submittedName>
</protein>
<keyword evidence="2" id="KW-1133">Transmembrane helix</keyword>
<feature type="transmembrane region" description="Helical" evidence="2">
    <location>
        <begin position="66"/>
        <end position="85"/>
    </location>
</feature>
<feature type="region of interest" description="Disordered" evidence="1">
    <location>
        <begin position="124"/>
        <end position="144"/>
    </location>
</feature>
<keyword evidence="2" id="KW-0472">Membrane</keyword>
<gene>
    <name evidence="3" type="ORF">METZ01_LOCUS119119</name>
</gene>
<organism evidence="3">
    <name type="scientific">marine metagenome</name>
    <dbReference type="NCBI Taxonomy" id="408172"/>
    <lineage>
        <taxon>unclassified sequences</taxon>
        <taxon>metagenomes</taxon>
        <taxon>ecological metagenomes</taxon>
    </lineage>
</organism>